<protein>
    <submittedName>
        <fullName evidence="1">Uncharacterized protein</fullName>
    </submittedName>
</protein>
<gene>
    <name evidence="1" type="ORF">NCTC13076_00094</name>
</gene>
<dbReference type="Proteomes" id="UP000250070">
    <property type="component" value="Unassembled WGS sequence"/>
</dbReference>
<proteinExistence type="predicted"/>
<organism evidence="1 2">
    <name type="scientific">Peptoniphilus harei</name>
    <dbReference type="NCBI Taxonomy" id="54005"/>
    <lineage>
        <taxon>Bacteria</taxon>
        <taxon>Bacillati</taxon>
        <taxon>Bacillota</taxon>
        <taxon>Tissierellia</taxon>
        <taxon>Tissierellales</taxon>
        <taxon>Peptoniphilaceae</taxon>
        <taxon>Peptoniphilus</taxon>
    </lineage>
</organism>
<dbReference type="AlphaFoldDB" id="A0A2X1WND4"/>
<sequence length="55" mass="6308">MRTSEVSPELKDLIEEEKIINDEHLIITKKVSLDNLRASLGNLDKVFLAEIEEDL</sequence>
<evidence type="ECO:0000313" key="2">
    <source>
        <dbReference type="Proteomes" id="UP000250070"/>
    </source>
</evidence>
<name>A0A2X1WND4_9FIRM</name>
<evidence type="ECO:0000313" key="1">
    <source>
        <dbReference type="EMBL" id="SPY32188.1"/>
    </source>
</evidence>
<dbReference type="EMBL" id="UATM01000009">
    <property type="protein sequence ID" value="SPY32188.1"/>
    <property type="molecule type" value="Genomic_DNA"/>
</dbReference>
<reference evidence="1 2" key="1">
    <citation type="submission" date="2018-06" db="EMBL/GenBank/DDBJ databases">
        <authorList>
            <consortium name="Pathogen Informatics"/>
            <person name="Doyle S."/>
        </authorList>
    </citation>
    <scope>NUCLEOTIDE SEQUENCE [LARGE SCALE GENOMIC DNA]</scope>
    <source>
        <strain evidence="1 2">NCTC13076</strain>
    </source>
</reference>
<accession>A0A2X1WND4</accession>